<dbReference type="InterPro" id="IPR047667">
    <property type="entry name" value="ATPase_ComGA"/>
</dbReference>
<protein>
    <submittedName>
        <fullName evidence="5">Competence protein ComG</fullName>
    </submittedName>
</protein>
<dbReference type="Proteomes" id="UP000621492">
    <property type="component" value="Unassembled WGS sequence"/>
</dbReference>
<dbReference type="Pfam" id="PF00437">
    <property type="entry name" value="T2SSE"/>
    <property type="match status" value="1"/>
</dbReference>
<dbReference type="NCBIfam" id="NF041000">
    <property type="entry name" value="ATPase_ComGA"/>
    <property type="match status" value="1"/>
</dbReference>
<dbReference type="InterPro" id="IPR003593">
    <property type="entry name" value="AAA+_ATPase"/>
</dbReference>
<dbReference type="GO" id="GO:0005886">
    <property type="term" value="C:plasma membrane"/>
    <property type="evidence" value="ECO:0007669"/>
    <property type="project" value="TreeGrafter"/>
</dbReference>
<evidence type="ECO:0000313" key="6">
    <source>
        <dbReference type="Proteomes" id="UP000621492"/>
    </source>
</evidence>
<evidence type="ECO:0000256" key="3">
    <source>
        <dbReference type="ARBA" id="ARBA00022840"/>
    </source>
</evidence>
<gene>
    <name evidence="5" type="primary">comGA</name>
    <name evidence="5" type="ORF">GCM10011409_03540</name>
</gene>
<dbReference type="Gene3D" id="3.30.450.90">
    <property type="match status" value="1"/>
</dbReference>
<evidence type="ECO:0000313" key="5">
    <source>
        <dbReference type="EMBL" id="GGB29448.1"/>
    </source>
</evidence>
<dbReference type="RefSeq" id="WP_188724585.1">
    <property type="nucleotide sequence ID" value="NZ_BMJD01000001.1"/>
</dbReference>
<proteinExistence type="inferred from homology"/>
<dbReference type="Gene3D" id="3.40.50.300">
    <property type="entry name" value="P-loop containing nucleotide triphosphate hydrolases"/>
    <property type="match status" value="1"/>
</dbReference>
<dbReference type="InterPro" id="IPR001482">
    <property type="entry name" value="T2SS/T4SS_dom"/>
</dbReference>
<evidence type="ECO:0000256" key="2">
    <source>
        <dbReference type="ARBA" id="ARBA00022741"/>
    </source>
</evidence>
<dbReference type="CDD" id="cd01129">
    <property type="entry name" value="PulE-GspE-like"/>
    <property type="match status" value="1"/>
</dbReference>
<comment type="caution">
    <text evidence="5">The sequence shown here is derived from an EMBL/GenBank/DDBJ whole genome shotgun (WGS) entry which is preliminary data.</text>
</comment>
<accession>A0A9W5TV57</accession>
<dbReference type="GO" id="GO:0005524">
    <property type="term" value="F:ATP binding"/>
    <property type="evidence" value="ECO:0007669"/>
    <property type="project" value="UniProtKB-KW"/>
</dbReference>
<dbReference type="AlphaFoldDB" id="A0A9W5TV57"/>
<dbReference type="SMART" id="SM00382">
    <property type="entry name" value="AAA"/>
    <property type="match status" value="1"/>
</dbReference>
<dbReference type="PROSITE" id="PS00662">
    <property type="entry name" value="T2SP_E"/>
    <property type="match status" value="1"/>
</dbReference>
<dbReference type="InterPro" id="IPR027417">
    <property type="entry name" value="P-loop_NTPase"/>
</dbReference>
<keyword evidence="2" id="KW-0547">Nucleotide-binding</keyword>
<sequence length="338" mass="38266">MNSAKTLSTKLLQSAIETQASDIHFYPFTDRTDIYFRVHGKRIFKQSVLASHYQLLLTYFKFTSGMDIGEIRKPQNGTINFETALSYYSLRLSTLPVNHMESLAIRLLPQEENLTLDQLFLFPNQLKRLKKWILHRAGIILFTGPTGSGKTTTLYSLLQTILKEDSYQTITLEDPVEKDITNILQVQVNEKAGITYQAGLKAALRHDPDIIMVGEIRDRNTAKFAFEASLTGHLVLSTLHAKNAVGTIHRLLELGLTLPDLQHSLISVAALELLPLELNKKRTRRAAVLELLDGTLLENVLKGGDIRAMDDFQSFHHLRKKAYAYGFVSEKIFNRDQA</sequence>
<keyword evidence="6" id="KW-1185">Reference proteome</keyword>
<dbReference type="PANTHER" id="PTHR30258">
    <property type="entry name" value="TYPE II SECRETION SYSTEM PROTEIN GSPE-RELATED"/>
    <property type="match status" value="1"/>
</dbReference>
<dbReference type="PANTHER" id="PTHR30258:SF2">
    <property type="entry name" value="COMG OPERON PROTEIN 1"/>
    <property type="match status" value="1"/>
</dbReference>
<dbReference type="GO" id="GO:0016887">
    <property type="term" value="F:ATP hydrolysis activity"/>
    <property type="evidence" value="ECO:0007669"/>
    <property type="project" value="TreeGrafter"/>
</dbReference>
<reference evidence="5" key="1">
    <citation type="journal article" date="2014" name="Int. J. Syst. Evol. Microbiol.">
        <title>Complete genome sequence of Corynebacterium casei LMG S-19264T (=DSM 44701T), isolated from a smear-ripened cheese.</title>
        <authorList>
            <consortium name="US DOE Joint Genome Institute (JGI-PGF)"/>
            <person name="Walter F."/>
            <person name="Albersmeier A."/>
            <person name="Kalinowski J."/>
            <person name="Ruckert C."/>
        </authorList>
    </citation>
    <scope>NUCLEOTIDE SEQUENCE</scope>
    <source>
        <strain evidence="5">CGMCC 1.15454</strain>
    </source>
</reference>
<evidence type="ECO:0000256" key="1">
    <source>
        <dbReference type="ARBA" id="ARBA00006611"/>
    </source>
</evidence>
<keyword evidence="3" id="KW-0067">ATP-binding</keyword>
<name>A0A9W5TV57_9BACI</name>
<organism evidence="5 6">
    <name type="scientific">Lentibacillus populi</name>
    <dbReference type="NCBI Taxonomy" id="1827502"/>
    <lineage>
        <taxon>Bacteria</taxon>
        <taxon>Bacillati</taxon>
        <taxon>Bacillota</taxon>
        <taxon>Bacilli</taxon>
        <taxon>Bacillales</taxon>
        <taxon>Bacillaceae</taxon>
        <taxon>Lentibacillus</taxon>
    </lineage>
</organism>
<feature type="domain" description="Bacterial type II secretion system protein E" evidence="4">
    <location>
        <begin position="204"/>
        <end position="218"/>
    </location>
</feature>
<evidence type="ECO:0000259" key="4">
    <source>
        <dbReference type="PROSITE" id="PS00662"/>
    </source>
</evidence>
<dbReference type="EMBL" id="BMJD01000001">
    <property type="protein sequence ID" value="GGB29448.1"/>
    <property type="molecule type" value="Genomic_DNA"/>
</dbReference>
<comment type="similarity">
    <text evidence="1">Belongs to the GSP E family.</text>
</comment>
<reference evidence="5" key="2">
    <citation type="submission" date="2020-09" db="EMBL/GenBank/DDBJ databases">
        <authorList>
            <person name="Sun Q."/>
            <person name="Zhou Y."/>
        </authorList>
    </citation>
    <scope>NUCLEOTIDE SEQUENCE</scope>
    <source>
        <strain evidence="5">CGMCC 1.15454</strain>
    </source>
</reference>
<dbReference type="SUPFAM" id="SSF52540">
    <property type="entry name" value="P-loop containing nucleoside triphosphate hydrolases"/>
    <property type="match status" value="1"/>
</dbReference>